<accession>A6TT14</accession>
<organism evidence="19 20">
    <name type="scientific">Alkaliphilus metalliredigens (strain QYMF)</name>
    <dbReference type="NCBI Taxonomy" id="293826"/>
    <lineage>
        <taxon>Bacteria</taxon>
        <taxon>Bacillati</taxon>
        <taxon>Bacillota</taxon>
        <taxon>Clostridia</taxon>
        <taxon>Peptostreptococcales</taxon>
        <taxon>Natronincolaceae</taxon>
        <taxon>Alkaliphilus</taxon>
    </lineage>
</organism>
<keyword evidence="10 14" id="KW-0067">ATP-binding</keyword>
<dbReference type="EMBL" id="CP000724">
    <property type="protein sequence ID" value="ABR49332.1"/>
    <property type="molecule type" value="Genomic_DNA"/>
</dbReference>
<dbReference type="GO" id="GO:0009089">
    <property type="term" value="P:lysine biosynthetic process via diaminopimelate"/>
    <property type="evidence" value="ECO:0007669"/>
    <property type="project" value="UniProtKB-UniPathway"/>
</dbReference>
<evidence type="ECO:0000256" key="14">
    <source>
        <dbReference type="PIRSR" id="PIRSR000726-1"/>
    </source>
</evidence>
<dbReference type="GO" id="GO:0009088">
    <property type="term" value="P:threonine biosynthetic process"/>
    <property type="evidence" value="ECO:0007669"/>
    <property type="project" value="UniProtKB-UniPathway"/>
</dbReference>
<evidence type="ECO:0000259" key="18">
    <source>
        <dbReference type="Pfam" id="PF22468"/>
    </source>
</evidence>
<dbReference type="EC" id="2.7.2.4" evidence="15"/>
<comment type="pathway">
    <text evidence="2 16">Amino-acid biosynthesis; L-lysine biosynthesis via DAP pathway; (S)-tetrahydrodipicolinate from L-aspartate: step 1/4.</text>
</comment>
<dbReference type="SUPFAM" id="SSF55021">
    <property type="entry name" value="ACT-like"/>
    <property type="match status" value="2"/>
</dbReference>
<evidence type="ECO:0000259" key="17">
    <source>
        <dbReference type="Pfam" id="PF00696"/>
    </source>
</evidence>
<evidence type="ECO:0000256" key="15">
    <source>
        <dbReference type="RuleBase" id="RU003448"/>
    </source>
</evidence>
<dbReference type="InterPro" id="IPR036393">
    <property type="entry name" value="AceGlu_kinase-like_sf"/>
</dbReference>
<feature type="binding site" evidence="14">
    <location>
        <begin position="7"/>
        <end position="10"/>
    </location>
    <ligand>
        <name>ATP</name>
        <dbReference type="ChEBI" id="CHEBI:30616"/>
    </ligand>
</feature>
<evidence type="ECO:0000256" key="1">
    <source>
        <dbReference type="ARBA" id="ARBA00003121"/>
    </source>
</evidence>
<evidence type="ECO:0000256" key="10">
    <source>
        <dbReference type="ARBA" id="ARBA00022840"/>
    </source>
</evidence>
<dbReference type="NCBIfam" id="TIGR00657">
    <property type="entry name" value="asp_kinases"/>
    <property type="match status" value="1"/>
</dbReference>
<feature type="binding site" evidence="14">
    <location>
        <position position="183"/>
    </location>
    <ligand>
        <name>ATP</name>
        <dbReference type="ChEBI" id="CHEBI:30616"/>
    </ligand>
</feature>
<dbReference type="STRING" id="293826.Amet_3194"/>
<dbReference type="Gene3D" id="3.40.1160.10">
    <property type="entry name" value="Acetylglutamate kinase-like"/>
    <property type="match status" value="1"/>
</dbReference>
<dbReference type="GO" id="GO:0005524">
    <property type="term" value="F:ATP binding"/>
    <property type="evidence" value="ECO:0007669"/>
    <property type="project" value="UniProtKB-KW"/>
</dbReference>
<dbReference type="GO" id="GO:0005829">
    <property type="term" value="C:cytosol"/>
    <property type="evidence" value="ECO:0007669"/>
    <property type="project" value="TreeGrafter"/>
</dbReference>
<evidence type="ECO:0000256" key="5">
    <source>
        <dbReference type="ARBA" id="ARBA00010122"/>
    </source>
</evidence>
<evidence type="ECO:0000256" key="8">
    <source>
        <dbReference type="ARBA" id="ARBA00022741"/>
    </source>
</evidence>
<dbReference type="Pfam" id="PF22468">
    <property type="entry name" value="ACT_9"/>
    <property type="match status" value="1"/>
</dbReference>
<evidence type="ECO:0000256" key="4">
    <source>
        <dbReference type="ARBA" id="ARBA00005139"/>
    </source>
</evidence>
<evidence type="ECO:0000256" key="2">
    <source>
        <dbReference type="ARBA" id="ARBA00004766"/>
    </source>
</evidence>
<dbReference type="eggNOG" id="COG0527">
    <property type="taxonomic scope" value="Bacteria"/>
</dbReference>
<reference evidence="20" key="1">
    <citation type="journal article" date="2016" name="Genome Announc.">
        <title>Complete genome sequence of Alkaliphilus metalliredigens strain QYMF, an alkaliphilic and metal-reducing bacterium isolated from borax-contaminated leachate ponds.</title>
        <authorList>
            <person name="Hwang C."/>
            <person name="Copeland A."/>
            <person name="Lucas S."/>
            <person name="Lapidus A."/>
            <person name="Barry K."/>
            <person name="Detter J.C."/>
            <person name="Glavina Del Rio T."/>
            <person name="Hammon N."/>
            <person name="Israni S."/>
            <person name="Dalin E."/>
            <person name="Tice H."/>
            <person name="Pitluck S."/>
            <person name="Chertkov O."/>
            <person name="Brettin T."/>
            <person name="Bruce D."/>
            <person name="Han C."/>
            <person name="Schmutz J."/>
            <person name="Larimer F."/>
            <person name="Land M.L."/>
            <person name="Hauser L."/>
            <person name="Kyrpides N."/>
            <person name="Mikhailova N."/>
            <person name="Ye Q."/>
            <person name="Zhou J."/>
            <person name="Richardson P."/>
            <person name="Fields M.W."/>
        </authorList>
    </citation>
    <scope>NUCLEOTIDE SEQUENCE [LARGE SCALE GENOMIC DNA]</scope>
    <source>
        <strain evidence="20">QYMF</strain>
    </source>
</reference>
<dbReference type="CDD" id="cd04261">
    <property type="entry name" value="AAK_AKii-LysC-BS"/>
    <property type="match status" value="1"/>
</dbReference>
<dbReference type="OrthoDB" id="9799110at2"/>
<dbReference type="GO" id="GO:0019877">
    <property type="term" value="P:diaminopimelate biosynthetic process"/>
    <property type="evidence" value="ECO:0007669"/>
    <property type="project" value="UniProtKB-KW"/>
</dbReference>
<dbReference type="Pfam" id="PF00696">
    <property type="entry name" value="AA_kinase"/>
    <property type="match status" value="1"/>
</dbReference>
<dbReference type="HOGENOM" id="CLU_009116_3_2_9"/>
<dbReference type="GO" id="GO:0004072">
    <property type="term" value="F:aspartate kinase activity"/>
    <property type="evidence" value="ECO:0007669"/>
    <property type="project" value="UniProtKB-EC"/>
</dbReference>
<keyword evidence="12" id="KW-0457">Lysine biosynthesis</keyword>
<dbReference type="InterPro" id="IPR001048">
    <property type="entry name" value="Asp/Glu/Uridylate_kinase"/>
</dbReference>
<comment type="function">
    <text evidence="1">Catalyzes the phosphorylation of the beta-carboxyl group of aspartic acid with ATP to yield 4-phospho-L-aspartate, which is involved in the branched biosynthetic pathway leading to the biosynthesis of amino acids threonine, isoleucine and methionine.</text>
</comment>
<evidence type="ECO:0000256" key="13">
    <source>
        <dbReference type="ARBA" id="ARBA00047872"/>
    </source>
</evidence>
<keyword evidence="6 16" id="KW-0028">Amino-acid biosynthesis</keyword>
<comment type="catalytic activity">
    <reaction evidence="13 15">
        <text>L-aspartate + ATP = 4-phospho-L-aspartate + ADP</text>
        <dbReference type="Rhea" id="RHEA:23776"/>
        <dbReference type="ChEBI" id="CHEBI:29991"/>
        <dbReference type="ChEBI" id="CHEBI:30616"/>
        <dbReference type="ChEBI" id="CHEBI:57535"/>
        <dbReference type="ChEBI" id="CHEBI:456216"/>
        <dbReference type="EC" id="2.7.2.4"/>
    </reaction>
</comment>
<dbReference type="PROSITE" id="PS00324">
    <property type="entry name" value="ASPARTOKINASE"/>
    <property type="match status" value="1"/>
</dbReference>
<keyword evidence="7 15" id="KW-0808">Transferase</keyword>
<dbReference type="KEGG" id="amt:Amet_3194"/>
<dbReference type="InterPro" id="IPR041740">
    <property type="entry name" value="AKii-LysC-BS"/>
</dbReference>
<protein>
    <recommendedName>
        <fullName evidence="15">Aspartokinase</fullName>
        <ecNumber evidence="15">2.7.2.4</ecNumber>
    </recommendedName>
</protein>
<dbReference type="UniPathway" id="UPA00034">
    <property type="reaction ID" value="UER00015"/>
</dbReference>
<keyword evidence="20" id="KW-1185">Reference proteome</keyword>
<dbReference type="Proteomes" id="UP000001572">
    <property type="component" value="Chromosome"/>
</dbReference>
<dbReference type="FunFam" id="3.40.1160.10:FF:000002">
    <property type="entry name" value="Aspartokinase"/>
    <property type="match status" value="1"/>
</dbReference>
<gene>
    <name evidence="19" type="ordered locus">Amet_3194</name>
</gene>
<evidence type="ECO:0000256" key="9">
    <source>
        <dbReference type="ARBA" id="ARBA00022777"/>
    </source>
</evidence>
<evidence type="ECO:0000256" key="3">
    <source>
        <dbReference type="ARBA" id="ARBA00004986"/>
    </source>
</evidence>
<comment type="pathway">
    <text evidence="4 16">Amino-acid biosynthesis; L-threonine biosynthesis; L-threonine from L-aspartate: step 1/5.</text>
</comment>
<dbReference type="SUPFAM" id="SSF53633">
    <property type="entry name" value="Carbamate kinase-like"/>
    <property type="match status" value="1"/>
</dbReference>
<keyword evidence="8 14" id="KW-0547">Nucleotide-binding</keyword>
<feature type="binding site" evidence="14">
    <location>
        <position position="47"/>
    </location>
    <ligand>
        <name>substrate</name>
    </ligand>
</feature>
<dbReference type="PANTHER" id="PTHR21499">
    <property type="entry name" value="ASPARTATE KINASE"/>
    <property type="match status" value="1"/>
</dbReference>
<evidence type="ECO:0000313" key="20">
    <source>
        <dbReference type="Proteomes" id="UP000001572"/>
    </source>
</evidence>
<dbReference type="InterPro" id="IPR005260">
    <property type="entry name" value="Asp_kin_monofn"/>
</dbReference>
<dbReference type="NCBIfam" id="NF005154">
    <property type="entry name" value="PRK06635.1-2"/>
    <property type="match status" value="1"/>
</dbReference>
<feature type="binding site" evidence="14">
    <location>
        <position position="178"/>
    </location>
    <ligand>
        <name>ATP</name>
        <dbReference type="ChEBI" id="CHEBI:30616"/>
    </ligand>
</feature>
<dbReference type="InterPro" id="IPR054352">
    <property type="entry name" value="ACT_Aspartokinase"/>
</dbReference>
<evidence type="ECO:0000256" key="7">
    <source>
        <dbReference type="ARBA" id="ARBA00022679"/>
    </source>
</evidence>
<dbReference type="CDD" id="cd04936">
    <property type="entry name" value="ACT_AKii-LysC-BS-like_2"/>
    <property type="match status" value="1"/>
</dbReference>
<dbReference type="UniPathway" id="UPA00050">
    <property type="reaction ID" value="UER00461"/>
</dbReference>
<comment type="similarity">
    <text evidence="5 15">Belongs to the aspartokinase family.</text>
</comment>
<feature type="binding site" evidence="14">
    <location>
        <position position="74"/>
    </location>
    <ligand>
        <name>substrate</name>
    </ligand>
</feature>
<evidence type="ECO:0000313" key="19">
    <source>
        <dbReference type="EMBL" id="ABR49332.1"/>
    </source>
</evidence>
<keyword evidence="11" id="KW-0220">Diaminopimelate biosynthesis</keyword>
<feature type="binding site" evidence="14">
    <location>
        <begin position="172"/>
        <end position="173"/>
    </location>
    <ligand>
        <name>ATP</name>
        <dbReference type="ChEBI" id="CHEBI:30616"/>
    </ligand>
</feature>
<evidence type="ECO:0000256" key="12">
    <source>
        <dbReference type="ARBA" id="ARBA00023154"/>
    </source>
</evidence>
<dbReference type="RefSeq" id="WP_012064297.1">
    <property type="nucleotide sequence ID" value="NC_009633.1"/>
</dbReference>
<dbReference type="InterPro" id="IPR018042">
    <property type="entry name" value="Aspartate_kinase_CS"/>
</dbReference>
<dbReference type="GO" id="GO:0009090">
    <property type="term" value="P:homoserine biosynthetic process"/>
    <property type="evidence" value="ECO:0007669"/>
    <property type="project" value="TreeGrafter"/>
</dbReference>
<evidence type="ECO:0000256" key="11">
    <source>
        <dbReference type="ARBA" id="ARBA00022915"/>
    </source>
</evidence>
<dbReference type="AlphaFoldDB" id="A6TT14"/>
<dbReference type="InterPro" id="IPR001341">
    <property type="entry name" value="Asp_kinase"/>
</dbReference>
<keyword evidence="9 15" id="KW-0418">Kinase</keyword>
<proteinExistence type="inferred from homology"/>
<feature type="domain" description="Aspartokinase ACT" evidence="18">
    <location>
        <begin position="342"/>
        <end position="400"/>
    </location>
</feature>
<dbReference type="Gene3D" id="3.30.2130.10">
    <property type="entry name" value="VC0802-like"/>
    <property type="match status" value="1"/>
</dbReference>
<dbReference type="PIRSF" id="PIRSF000726">
    <property type="entry name" value="Asp_kin"/>
    <property type="match status" value="1"/>
</dbReference>
<evidence type="ECO:0000256" key="6">
    <source>
        <dbReference type="ARBA" id="ARBA00022605"/>
    </source>
</evidence>
<dbReference type="PANTHER" id="PTHR21499:SF3">
    <property type="entry name" value="ASPARTOKINASE"/>
    <property type="match status" value="1"/>
</dbReference>
<dbReference type="UniPathway" id="UPA00051">
    <property type="reaction ID" value="UER00462"/>
</dbReference>
<dbReference type="InterPro" id="IPR045865">
    <property type="entry name" value="ACT-like_dom_sf"/>
</dbReference>
<dbReference type="NCBIfam" id="NF005155">
    <property type="entry name" value="PRK06635.1-4"/>
    <property type="match status" value="1"/>
</dbReference>
<sequence length="406" mass="44478">MNIVVQKYGGSSIGSTEKIKKVADKIIRTKKAGKDVVVIVSAMGKNTDELVNLAKSISGKPDPREMDVLLTTGEQVSISLLSMALIEKGYKAISFTGSQLNIQTTSSHQKARIMDIDVTKVTEALKEGKIVVVAGFQGVTEDNDFTTLGRGGSDTSAVALAAKLEGTCEIYTDVDGIYAMDPRRLKNAKKIPRISYDEMMEMASNGAGVMHYRAVELAHKYDIPLYVASTFSDEPGTIIDNGGGKTMEEAVVTGMASSLEDIQITVLNLPSPTKSLYRLFGQLGEKGINVDMISQMLTEDNLMHVSFTAPKDDLWLVEKVLREWQQQDPTIQWEINEDIAKISAVGLGMRSHAGVAAKVFELMSDNNIEVKMVTTSEIRITWVVVREKEQQVIDLIGHHFGLEMSL</sequence>
<dbReference type="CDD" id="cd04891">
    <property type="entry name" value="ACT_AK-LysC-DapG-like_1"/>
    <property type="match status" value="1"/>
</dbReference>
<comment type="pathway">
    <text evidence="3 16">Amino-acid biosynthesis; L-methionine biosynthesis via de novo pathway; L-homoserine from L-aspartate: step 1/3.</text>
</comment>
<name>A6TT14_ALKMQ</name>
<feature type="domain" description="Aspartate/glutamate/uridylate kinase" evidence="17">
    <location>
        <begin position="2"/>
        <end position="229"/>
    </location>
</feature>
<evidence type="ECO:0000256" key="16">
    <source>
        <dbReference type="RuleBase" id="RU004249"/>
    </source>
</evidence>